<dbReference type="eggNOG" id="COG2804">
    <property type="taxonomic scope" value="Bacteria"/>
</dbReference>
<evidence type="ECO:0000259" key="1">
    <source>
        <dbReference type="Pfam" id="PF05157"/>
    </source>
</evidence>
<name>B6BJ24_SULGG</name>
<keyword evidence="3" id="KW-1185">Reference proteome</keyword>
<accession>B6BJ24</accession>
<accession>H1FWW3</accession>
<feature type="domain" description="Type II secretion system protein GspE N-terminal" evidence="1">
    <location>
        <begin position="9"/>
        <end position="88"/>
    </location>
</feature>
<evidence type="ECO:0000313" key="3">
    <source>
        <dbReference type="Proteomes" id="UP000006431"/>
    </source>
</evidence>
<dbReference type="SUPFAM" id="SSF160246">
    <property type="entry name" value="EspE N-terminal domain-like"/>
    <property type="match status" value="1"/>
</dbReference>
<dbReference type="EMBL" id="AFRZ01000001">
    <property type="protein sequence ID" value="EHP30539.1"/>
    <property type="molecule type" value="Genomic_DNA"/>
</dbReference>
<dbReference type="PATRIC" id="fig|929558.5.peg.2007"/>
<protein>
    <submittedName>
        <fullName evidence="2">Protein containing general secretory pathway protein E N-terminal domain</fullName>
    </submittedName>
</protein>
<organism evidence="2 3">
    <name type="scientific">Sulfurimonas gotlandica (strain DSM 19862 / JCM 16533 / GD1)</name>
    <dbReference type="NCBI Taxonomy" id="929558"/>
    <lineage>
        <taxon>Bacteria</taxon>
        <taxon>Pseudomonadati</taxon>
        <taxon>Campylobacterota</taxon>
        <taxon>Epsilonproteobacteria</taxon>
        <taxon>Campylobacterales</taxon>
        <taxon>Sulfurimonadaceae</taxon>
        <taxon>Sulfurimonas</taxon>
    </lineage>
</organism>
<dbReference type="AlphaFoldDB" id="B6BJ24"/>
<dbReference type="STRING" id="929558.SMGD1_2016"/>
<proteinExistence type="predicted"/>
<dbReference type="Gene3D" id="3.30.300.160">
    <property type="entry name" value="Type II secretion system, protein E, N-terminal domain"/>
    <property type="match status" value="1"/>
</dbReference>
<dbReference type="RefSeq" id="WP_008335286.1">
    <property type="nucleotide sequence ID" value="NZ_AFRZ01000001.1"/>
</dbReference>
<comment type="caution">
    <text evidence="2">The sequence shown here is derived from an EMBL/GenBank/DDBJ whole genome shotgun (WGS) entry which is preliminary data.</text>
</comment>
<dbReference type="Pfam" id="PF05157">
    <property type="entry name" value="MshEN"/>
    <property type="match status" value="1"/>
</dbReference>
<sequence>MLKKLAELLGIPFFDFDLESVNYSSSKNIPAAQLKKYGAIPISRDDMSVTIALNDHINLEAMQRFFPKKVVKIVLATREQIESSFPRLELEHAVKELIKKTREELYSHSKSEDKGLAPSALVLLDLVLRTCVGYGASDIYFKVK</sequence>
<gene>
    <name evidence="2" type="ORF">SMGD1_2016</name>
</gene>
<evidence type="ECO:0000313" key="2">
    <source>
        <dbReference type="EMBL" id="EHP30539.1"/>
    </source>
</evidence>
<dbReference type="HOGENOM" id="CLU_1795488_0_0_7"/>
<reference evidence="2 3" key="1">
    <citation type="journal article" date="2012" name="Proc. Natl. Acad. Sci. U.S.A.">
        <title>Genome and physiology of a model Epsilonproteobacterium responsible for sulfide detoxification in marine oxygen depletion zones.</title>
        <authorList>
            <person name="Grote J."/>
            <person name="Schott T."/>
            <person name="Bruckner C.G."/>
            <person name="Glockner F.O."/>
            <person name="Jost G."/>
            <person name="Teeling H."/>
            <person name="Labrenz M."/>
            <person name="Jurgens K."/>
        </authorList>
    </citation>
    <scope>NUCLEOTIDE SEQUENCE [LARGE SCALE GENOMIC DNA]</scope>
    <source>
        <strain evidence="2 3">GD1</strain>
    </source>
</reference>
<dbReference type="InterPro" id="IPR037257">
    <property type="entry name" value="T2SS_E_N_sf"/>
</dbReference>
<dbReference type="Proteomes" id="UP000006431">
    <property type="component" value="Unassembled WGS sequence"/>
</dbReference>
<dbReference type="InterPro" id="IPR007831">
    <property type="entry name" value="T2SS_GspE_N"/>
</dbReference>